<dbReference type="AlphaFoldDB" id="A0A843V044"/>
<reference evidence="1" key="1">
    <citation type="submission" date="2017-07" db="EMBL/GenBank/DDBJ databases">
        <title>Taro Niue Genome Assembly and Annotation.</title>
        <authorList>
            <person name="Atibalentja N."/>
            <person name="Keating K."/>
            <person name="Fields C.J."/>
        </authorList>
    </citation>
    <scope>NUCLEOTIDE SEQUENCE</scope>
    <source>
        <strain evidence="1">Niue_2</strain>
        <tissue evidence="1">Leaf</tissue>
    </source>
</reference>
<gene>
    <name evidence="1" type="ORF">Taro_021828</name>
</gene>
<dbReference type="Proteomes" id="UP000652761">
    <property type="component" value="Unassembled WGS sequence"/>
</dbReference>
<sequence length="89" mass="10022">MVLSQGEPEYDASPECFALADLWLHAGSSLEGSSKILARACSAFCHPEHKITKHNTQNVIDLVKCVLSIFWHQKKNLPSYNMSEKKYVT</sequence>
<evidence type="ECO:0000313" key="2">
    <source>
        <dbReference type="Proteomes" id="UP000652761"/>
    </source>
</evidence>
<name>A0A843V044_COLES</name>
<proteinExistence type="predicted"/>
<comment type="caution">
    <text evidence="1">The sequence shown here is derived from an EMBL/GenBank/DDBJ whole genome shotgun (WGS) entry which is preliminary data.</text>
</comment>
<organism evidence="1 2">
    <name type="scientific">Colocasia esculenta</name>
    <name type="common">Wild taro</name>
    <name type="synonym">Arum esculentum</name>
    <dbReference type="NCBI Taxonomy" id="4460"/>
    <lineage>
        <taxon>Eukaryota</taxon>
        <taxon>Viridiplantae</taxon>
        <taxon>Streptophyta</taxon>
        <taxon>Embryophyta</taxon>
        <taxon>Tracheophyta</taxon>
        <taxon>Spermatophyta</taxon>
        <taxon>Magnoliopsida</taxon>
        <taxon>Liliopsida</taxon>
        <taxon>Araceae</taxon>
        <taxon>Aroideae</taxon>
        <taxon>Colocasieae</taxon>
        <taxon>Colocasia</taxon>
    </lineage>
</organism>
<protein>
    <submittedName>
        <fullName evidence="1">Uncharacterized protein</fullName>
    </submittedName>
</protein>
<accession>A0A843V044</accession>
<dbReference type="EMBL" id="NMUH01001131">
    <property type="protein sequence ID" value="MQL89255.1"/>
    <property type="molecule type" value="Genomic_DNA"/>
</dbReference>
<keyword evidence="2" id="KW-1185">Reference proteome</keyword>
<evidence type="ECO:0000313" key="1">
    <source>
        <dbReference type="EMBL" id="MQL89255.1"/>
    </source>
</evidence>